<dbReference type="PANTHER" id="PTHR46331:SF2">
    <property type="entry name" value="VALACYCLOVIR HYDROLASE"/>
    <property type="match status" value="1"/>
</dbReference>
<dbReference type="AlphaFoldDB" id="A0A6P1CXE8"/>
<evidence type="ECO:0000313" key="3">
    <source>
        <dbReference type="Proteomes" id="UP000471166"/>
    </source>
</evidence>
<protein>
    <submittedName>
        <fullName evidence="2">Alpha/beta hydrolase</fullName>
    </submittedName>
</protein>
<accession>A0A6P1CXE8</accession>
<sequence>MSSCSGSGPAASTAPTAVADEVFADGKGRYADINGGRMYYEVHGTGAPLILLHGGLLAGEATFGAMIPELTKTRQVIVLDLQAHGHSPDFDRPLSYEALADDVARLIDHLALGKADVLGYSLGGGVALQVAARNPDLVDRLIVASAPYRSSGWLPDTRAGMAMMDPDTMRQTPLYQMYAAAAPDPAGWTSLVTKTRQLLTQDYDWTAQLARIHAPTLVLAAETDALARDHAIEMTARLEADTPGRARLEVLPGTTHNDIMLRPDLLLPLITGFLDNRAG</sequence>
<dbReference type="SUPFAM" id="SSF53474">
    <property type="entry name" value="alpha/beta-Hydrolases"/>
    <property type="match status" value="1"/>
</dbReference>
<evidence type="ECO:0000259" key="1">
    <source>
        <dbReference type="Pfam" id="PF00561"/>
    </source>
</evidence>
<organism evidence="2 3">
    <name type="scientific">Nocardia cyriacigeorgica</name>
    <dbReference type="NCBI Taxonomy" id="135487"/>
    <lineage>
        <taxon>Bacteria</taxon>
        <taxon>Bacillati</taxon>
        <taxon>Actinomycetota</taxon>
        <taxon>Actinomycetes</taxon>
        <taxon>Mycobacteriales</taxon>
        <taxon>Nocardiaceae</taxon>
        <taxon>Nocardia</taxon>
    </lineage>
</organism>
<dbReference type="Proteomes" id="UP000471166">
    <property type="component" value="Unassembled WGS sequence"/>
</dbReference>
<dbReference type="GO" id="GO:0017171">
    <property type="term" value="F:serine hydrolase activity"/>
    <property type="evidence" value="ECO:0007669"/>
    <property type="project" value="TreeGrafter"/>
</dbReference>
<name>A0A6P1CXE8_9NOCA</name>
<dbReference type="Pfam" id="PF00561">
    <property type="entry name" value="Abhydrolase_1"/>
    <property type="match status" value="1"/>
</dbReference>
<dbReference type="Gene3D" id="3.40.50.1820">
    <property type="entry name" value="alpha/beta hydrolase"/>
    <property type="match status" value="1"/>
</dbReference>
<dbReference type="InterPro" id="IPR000073">
    <property type="entry name" value="AB_hydrolase_1"/>
</dbReference>
<dbReference type="EMBL" id="JAAGVB010000065">
    <property type="protein sequence ID" value="NEW36174.1"/>
    <property type="molecule type" value="Genomic_DNA"/>
</dbReference>
<gene>
    <name evidence="2" type="ORF">GV791_26955</name>
</gene>
<dbReference type="InterPro" id="IPR029058">
    <property type="entry name" value="AB_hydrolase_fold"/>
</dbReference>
<reference evidence="2 3" key="1">
    <citation type="submission" date="2020-01" db="EMBL/GenBank/DDBJ databases">
        <title>Genetics and antimicrobial susceptibilities of Nocardia species isolated from the soil; a comparison with species isolated from humans.</title>
        <authorList>
            <person name="Carrasco G."/>
            <person name="Monzon S."/>
            <person name="Sansegundo M."/>
            <person name="Garcia E."/>
            <person name="Garrido N."/>
            <person name="Medina M.J."/>
            <person name="Villalon P."/>
            <person name="Ramirez-Arocha A.C."/>
            <person name="Jimenez P."/>
            <person name="Cuesta I."/>
            <person name="Valdezate S."/>
        </authorList>
    </citation>
    <scope>NUCLEOTIDE SEQUENCE [LARGE SCALE GENOMIC DNA]</scope>
    <source>
        <strain evidence="2 3">CNM20110626</strain>
    </source>
</reference>
<proteinExistence type="predicted"/>
<feature type="domain" description="AB hydrolase-1" evidence="1">
    <location>
        <begin position="48"/>
        <end position="151"/>
    </location>
</feature>
<dbReference type="PRINTS" id="PR00111">
    <property type="entry name" value="ABHYDROLASE"/>
</dbReference>
<dbReference type="PANTHER" id="PTHR46331">
    <property type="entry name" value="VALACYCLOVIR HYDROLASE"/>
    <property type="match status" value="1"/>
</dbReference>
<evidence type="ECO:0000313" key="2">
    <source>
        <dbReference type="EMBL" id="NEW36174.1"/>
    </source>
</evidence>
<comment type="caution">
    <text evidence="2">The sequence shown here is derived from an EMBL/GenBank/DDBJ whole genome shotgun (WGS) entry which is preliminary data.</text>
</comment>
<keyword evidence="2" id="KW-0378">Hydrolase</keyword>